<gene>
    <name evidence="1" type="ORF">PLOB_00023675</name>
</gene>
<proteinExistence type="predicted"/>
<protein>
    <submittedName>
        <fullName evidence="1">Uncharacterized protein</fullName>
    </submittedName>
</protein>
<evidence type="ECO:0000313" key="1">
    <source>
        <dbReference type="EMBL" id="CAH3115453.1"/>
    </source>
</evidence>
<dbReference type="Proteomes" id="UP001159405">
    <property type="component" value="Unassembled WGS sequence"/>
</dbReference>
<sequence length="176" mass="20315">METINICLKILTENKKTVKESFQLKQIPKFASAVELKNYIVSEKVKAANVESLEIGYYGPPRGTRFAIIDETTLAEAYSTEKQEWIVIWVWTPPDRVANKRQSQRSTAVASSNAKRLRLSSRCEQHDGEDDFSDIYKRLVEKHGSELPDFKLRVWARMLVSPIKQTNYLLMSTFQL</sequence>
<name>A0ABN8NPR8_9CNID</name>
<reference evidence="1 2" key="1">
    <citation type="submission" date="2022-05" db="EMBL/GenBank/DDBJ databases">
        <authorList>
            <consortium name="Genoscope - CEA"/>
            <person name="William W."/>
        </authorList>
    </citation>
    <scope>NUCLEOTIDE SEQUENCE [LARGE SCALE GENOMIC DNA]</scope>
</reference>
<dbReference type="EMBL" id="CALNXK010000028">
    <property type="protein sequence ID" value="CAH3115453.1"/>
    <property type="molecule type" value="Genomic_DNA"/>
</dbReference>
<organism evidence="1 2">
    <name type="scientific">Porites lobata</name>
    <dbReference type="NCBI Taxonomy" id="104759"/>
    <lineage>
        <taxon>Eukaryota</taxon>
        <taxon>Metazoa</taxon>
        <taxon>Cnidaria</taxon>
        <taxon>Anthozoa</taxon>
        <taxon>Hexacorallia</taxon>
        <taxon>Scleractinia</taxon>
        <taxon>Fungiina</taxon>
        <taxon>Poritidae</taxon>
        <taxon>Porites</taxon>
    </lineage>
</organism>
<accession>A0ABN8NPR8</accession>
<comment type="caution">
    <text evidence="1">The sequence shown here is derived from an EMBL/GenBank/DDBJ whole genome shotgun (WGS) entry which is preliminary data.</text>
</comment>
<evidence type="ECO:0000313" key="2">
    <source>
        <dbReference type="Proteomes" id="UP001159405"/>
    </source>
</evidence>
<keyword evidence="2" id="KW-1185">Reference proteome</keyword>